<protein>
    <recommendedName>
        <fullName evidence="1">Polymerase beta nucleotidyltransferase domain-containing protein</fullName>
    </recommendedName>
</protein>
<dbReference type="InterPro" id="IPR052930">
    <property type="entry name" value="TA_antitoxin_MntA"/>
</dbReference>
<evidence type="ECO:0000313" key="2">
    <source>
        <dbReference type="EMBL" id="PJE73308.1"/>
    </source>
</evidence>
<dbReference type="EMBL" id="PFEP01000007">
    <property type="protein sequence ID" value="PJE73308.1"/>
    <property type="molecule type" value="Genomic_DNA"/>
</dbReference>
<dbReference type="PANTHER" id="PTHR43852">
    <property type="entry name" value="NUCLEOTIDYLTRANSFERASE"/>
    <property type="match status" value="1"/>
</dbReference>
<proteinExistence type="predicted"/>
<comment type="caution">
    <text evidence="2">The sequence shown here is derived from an EMBL/GenBank/DDBJ whole genome shotgun (WGS) entry which is preliminary data.</text>
</comment>
<dbReference type="InterPro" id="IPR043519">
    <property type="entry name" value="NT_sf"/>
</dbReference>
<evidence type="ECO:0000313" key="3">
    <source>
        <dbReference type="Proteomes" id="UP000230603"/>
    </source>
</evidence>
<reference evidence="3" key="1">
    <citation type="submission" date="2017-09" db="EMBL/GenBank/DDBJ databases">
        <title>Depth-based differentiation of microbial function through sediment-hosted aquifers and enrichment of novel symbionts in the deep terrestrial subsurface.</title>
        <authorList>
            <person name="Probst A.J."/>
            <person name="Ladd B."/>
            <person name="Jarett J.K."/>
            <person name="Geller-Mcgrath D.E."/>
            <person name="Sieber C.M.K."/>
            <person name="Emerson J.B."/>
            <person name="Anantharaman K."/>
            <person name="Thomas B.C."/>
            <person name="Malmstrom R."/>
            <person name="Stieglmeier M."/>
            <person name="Klingl A."/>
            <person name="Woyke T."/>
            <person name="Ryan C.M."/>
            <person name="Banfield J.F."/>
        </authorList>
    </citation>
    <scope>NUCLEOTIDE SEQUENCE [LARGE SCALE GENOMIC DNA]</scope>
</reference>
<name>A0A2M8L9M1_9BACT</name>
<feature type="domain" description="Polymerase beta nucleotidyltransferase" evidence="1">
    <location>
        <begin position="7"/>
        <end position="103"/>
    </location>
</feature>
<dbReference type="InterPro" id="IPR041633">
    <property type="entry name" value="Polbeta"/>
</dbReference>
<organism evidence="2 3">
    <name type="scientific">Candidatus Tagabacteria bacterium CG10_big_fil_rev_8_21_14_0_10_40_13</name>
    <dbReference type="NCBI Taxonomy" id="1975022"/>
    <lineage>
        <taxon>Bacteria</taxon>
        <taxon>Candidatus Tagaibacteriota</taxon>
    </lineage>
</organism>
<evidence type="ECO:0000259" key="1">
    <source>
        <dbReference type="Pfam" id="PF18765"/>
    </source>
</evidence>
<dbReference type="Pfam" id="PF18765">
    <property type="entry name" value="Polbeta"/>
    <property type="match status" value="1"/>
</dbReference>
<sequence>MIKSSQKKLEEITNRYRLADVYLFGSQISGHKHPGSDFDIAVRFEKGIPNPQKRGKIYGNLFSDLISCFNQKNIDLVFIDEAPLHFQFKIVAEGELIYSKNKENSFNFKEKIINHYRDYKYFIDEYFRGALKISTRL</sequence>
<dbReference type="AlphaFoldDB" id="A0A2M8L9M1"/>
<dbReference type="Proteomes" id="UP000230603">
    <property type="component" value="Unassembled WGS sequence"/>
</dbReference>
<dbReference type="CDD" id="cd05403">
    <property type="entry name" value="NT_KNTase_like"/>
    <property type="match status" value="1"/>
</dbReference>
<dbReference type="SUPFAM" id="SSF81301">
    <property type="entry name" value="Nucleotidyltransferase"/>
    <property type="match status" value="1"/>
</dbReference>
<dbReference type="PANTHER" id="PTHR43852:SF4">
    <property type="entry name" value="NUCLEOTIDYLTRANSFERASE"/>
    <property type="match status" value="1"/>
</dbReference>
<dbReference type="Gene3D" id="3.30.460.10">
    <property type="entry name" value="Beta Polymerase, domain 2"/>
    <property type="match status" value="1"/>
</dbReference>
<gene>
    <name evidence="2" type="ORF">COV00_00490</name>
</gene>
<accession>A0A2M8L9M1</accession>
<dbReference type="NCBIfam" id="NF047752">
    <property type="entry name" value="MntA_antitoxin"/>
    <property type="match status" value="1"/>
</dbReference>